<comment type="caution">
    <text evidence="2">The sequence shown here is derived from an EMBL/GenBank/DDBJ whole genome shotgun (WGS) entry which is preliminary data.</text>
</comment>
<protein>
    <submittedName>
        <fullName evidence="2">Uncharacterized protein</fullName>
    </submittedName>
</protein>
<reference evidence="2" key="1">
    <citation type="journal article" date="2015" name="Nature">
        <title>Complex archaea that bridge the gap between prokaryotes and eukaryotes.</title>
        <authorList>
            <person name="Spang A."/>
            <person name="Saw J.H."/>
            <person name="Jorgensen S.L."/>
            <person name="Zaremba-Niedzwiedzka K."/>
            <person name="Martijn J."/>
            <person name="Lind A.E."/>
            <person name="van Eijk R."/>
            <person name="Schleper C."/>
            <person name="Guy L."/>
            <person name="Ettema T.J."/>
        </authorList>
    </citation>
    <scope>NUCLEOTIDE SEQUENCE</scope>
</reference>
<keyword evidence="1" id="KW-0812">Transmembrane</keyword>
<name>A0A0F9C9J5_9ZZZZ</name>
<gene>
    <name evidence="2" type="ORF">LCGC14_2636780</name>
</gene>
<proteinExistence type="predicted"/>
<dbReference type="AlphaFoldDB" id="A0A0F9C9J5"/>
<evidence type="ECO:0000256" key="1">
    <source>
        <dbReference type="SAM" id="Phobius"/>
    </source>
</evidence>
<dbReference type="EMBL" id="LAZR01045367">
    <property type="protein sequence ID" value="KKK99034.1"/>
    <property type="molecule type" value="Genomic_DNA"/>
</dbReference>
<feature type="transmembrane region" description="Helical" evidence="1">
    <location>
        <begin position="12"/>
        <end position="32"/>
    </location>
</feature>
<keyword evidence="1" id="KW-0472">Membrane</keyword>
<keyword evidence="1" id="KW-1133">Transmembrane helix</keyword>
<evidence type="ECO:0000313" key="2">
    <source>
        <dbReference type="EMBL" id="KKK99034.1"/>
    </source>
</evidence>
<sequence>MNLKIKSFIRKNRYLLFIIKVVLILAVCGFLLS</sequence>
<feature type="non-terminal residue" evidence="2">
    <location>
        <position position="33"/>
    </location>
</feature>
<accession>A0A0F9C9J5</accession>
<organism evidence="2">
    <name type="scientific">marine sediment metagenome</name>
    <dbReference type="NCBI Taxonomy" id="412755"/>
    <lineage>
        <taxon>unclassified sequences</taxon>
        <taxon>metagenomes</taxon>
        <taxon>ecological metagenomes</taxon>
    </lineage>
</organism>